<proteinExistence type="predicted"/>
<accession>A0A0F9SJZ8</accession>
<evidence type="ECO:0000259" key="2">
    <source>
        <dbReference type="Pfam" id="PF01935"/>
    </source>
</evidence>
<feature type="domain" description="Helicase HerA central" evidence="2">
    <location>
        <begin position="11"/>
        <end position="117"/>
    </location>
</feature>
<sequence>MEINIFKDKSLKIKLPTFIDSRALICANSGGGKSYAVRKILEESSNKVMSIVLDVEGEFRTLREQYDFLLIGNGGDVELNMKSAKLLPQKIMSLEVSTIIDISDLKRNERIKYVKDFLESLMELPRSGGYWKPCIVVLDEAHLLAGQQEKQDSCSAVIDLMTRGRKRGYCGILCTQRISKLHKDACAEANNIMIGRTGLDIDMKRASEILGFTNKKDMLSLRSLDEGEFYVFGTAISKYVTKAKVDKVRTTHPKVGMDLRKEIIKPTEKVIKILSKLKDLPQEAEKKLREINDYKKETMELKRELRVAKQSQPKPIADERALERSRQQGFKEAEISFSKGFQELQRLHNQSVKKITDIGKIIGRENTQFKEPPKFNPKQIQFKPQIQRTKEVTHVTHESKSVLPVFPVEEGEYNLNLCERKLYSLFFQYSDRTFTKPQVGVFTGYSHKSGGFNNSLSRLRQLGLIEGSGSNLKIKEINPDLPQEFDFSKEAIINKLSKCEKEIYSVLLQNPYETFGKEELAQTTQTQYSHNSGGFNNAISRLNTLGLIQRTEGMIKINPELLEI</sequence>
<dbReference type="Pfam" id="PF01935">
    <property type="entry name" value="DUF87"/>
    <property type="match status" value="1"/>
</dbReference>
<dbReference type="EMBL" id="LAZR01000476">
    <property type="protein sequence ID" value="KKN67369.1"/>
    <property type="molecule type" value="Genomic_DNA"/>
</dbReference>
<protein>
    <recommendedName>
        <fullName evidence="2">Helicase HerA central domain-containing protein</fullName>
    </recommendedName>
</protein>
<dbReference type="InterPro" id="IPR008571">
    <property type="entry name" value="HerA-like"/>
</dbReference>
<feature type="coiled-coil region" evidence="1">
    <location>
        <begin position="277"/>
        <end position="311"/>
    </location>
</feature>
<keyword evidence="1" id="KW-0175">Coiled coil</keyword>
<dbReference type="CDD" id="cd01127">
    <property type="entry name" value="TrwB_TraG_TraD_VirD4"/>
    <property type="match status" value="1"/>
</dbReference>
<dbReference type="Gene3D" id="3.40.50.300">
    <property type="entry name" value="P-loop containing nucleotide triphosphate hydrolases"/>
    <property type="match status" value="1"/>
</dbReference>
<comment type="caution">
    <text evidence="3">The sequence shown here is derived from an EMBL/GenBank/DDBJ whole genome shotgun (WGS) entry which is preliminary data.</text>
</comment>
<name>A0A0F9SJZ8_9ZZZZ</name>
<dbReference type="InterPro" id="IPR027417">
    <property type="entry name" value="P-loop_NTPase"/>
</dbReference>
<evidence type="ECO:0000313" key="3">
    <source>
        <dbReference type="EMBL" id="KKN67369.1"/>
    </source>
</evidence>
<gene>
    <name evidence="3" type="ORF">LCGC14_0462330</name>
</gene>
<dbReference type="SUPFAM" id="SSF52540">
    <property type="entry name" value="P-loop containing nucleoside triphosphate hydrolases"/>
    <property type="match status" value="1"/>
</dbReference>
<dbReference type="InterPro" id="IPR002789">
    <property type="entry name" value="HerA_central"/>
</dbReference>
<dbReference type="PANTHER" id="PTHR42957">
    <property type="entry name" value="HELICASE MJ1565-RELATED"/>
    <property type="match status" value="1"/>
</dbReference>
<reference evidence="3" key="1">
    <citation type="journal article" date="2015" name="Nature">
        <title>Complex archaea that bridge the gap between prokaryotes and eukaryotes.</title>
        <authorList>
            <person name="Spang A."/>
            <person name="Saw J.H."/>
            <person name="Jorgensen S.L."/>
            <person name="Zaremba-Niedzwiedzka K."/>
            <person name="Martijn J."/>
            <person name="Lind A.E."/>
            <person name="van Eijk R."/>
            <person name="Schleper C."/>
            <person name="Guy L."/>
            <person name="Ettema T.J."/>
        </authorList>
    </citation>
    <scope>NUCLEOTIDE SEQUENCE</scope>
</reference>
<dbReference type="AlphaFoldDB" id="A0A0F9SJZ8"/>
<organism evidence="3">
    <name type="scientific">marine sediment metagenome</name>
    <dbReference type="NCBI Taxonomy" id="412755"/>
    <lineage>
        <taxon>unclassified sequences</taxon>
        <taxon>metagenomes</taxon>
        <taxon>ecological metagenomes</taxon>
    </lineage>
</organism>
<evidence type="ECO:0000256" key="1">
    <source>
        <dbReference type="SAM" id="Coils"/>
    </source>
</evidence>
<dbReference type="PANTHER" id="PTHR42957:SF1">
    <property type="entry name" value="HELICASE MJ1565-RELATED"/>
    <property type="match status" value="1"/>
</dbReference>